<dbReference type="EMBL" id="FTOH01000003">
    <property type="protein sequence ID" value="SIS65045.1"/>
    <property type="molecule type" value="Genomic_DNA"/>
</dbReference>
<sequence>MSRIAGLLSTLLFTLILAGCNTLTVDIIVPDSITQHEPFSYEAEADPDAVGQIAYEWFLDGAIISSLPIDNALIATAGEHTLSVKITDEEGETGEAEVRLDILPAEILNADFAVNVELLDMEEAPLENVTVTIDGVTVESDAQGIAAFTGLTQTPVLTVSANKEGYIPQSYRFDLASAQESADIQLTLMERANPVSFNNDTEVTVENSDLNTSVTLPAGAFVDANGDPVTGEITATITPVDTREMGASYLGGGVALTEESEVVQLLSLGMIDFEFTQNGEAVQLAAEASARIEMDLVTETGPDGRIYAIGEEIEMWWFDEATGLWVEEGAGEIVASATSPTGMRLIATVEHFTTWNWDYYKAEDRASITLNCLVNGSQIGPQDNCNVSLSADGIYRTTSIGREGVTIVNLAPGIELTASARVRAINGDLYTGQTSFTTVPGNISVNVNLGYTGEGAAFISCTVTDGSVVRPVECFGSTVRDDGGHSTLLESNSSNSPVRVPLVEGEPVNLLLSLQGNIVTDTINVADAPSVIIKEYEVETAVGQLSCYATLDGGQGEYYPCTALVTSDSGINTVVRAGDYSGTPLTAPISYSNSANSLDIAVASAFNDGELYNDLYSEPEYFYFSPFRGQHFTLPTSEPVTLEITDSIESRNLYSYTCRLDGEVISVEICNVTYHDFETEERWRTTPHAPSWMKGKMHLPISNINPAFFDGNIENDSPVYGYYAVENVELNTSNRTIVLDMIFNVPQ</sequence>
<dbReference type="RefSeq" id="WP_076514643.1">
    <property type="nucleotide sequence ID" value="NZ_FTOH01000003.1"/>
</dbReference>
<evidence type="ECO:0000313" key="1">
    <source>
        <dbReference type="EMBL" id="SIS65045.1"/>
    </source>
</evidence>
<evidence type="ECO:0008006" key="3">
    <source>
        <dbReference type="Google" id="ProtNLM"/>
    </source>
</evidence>
<dbReference type="Proteomes" id="UP000185639">
    <property type="component" value="Unassembled WGS sequence"/>
</dbReference>
<gene>
    <name evidence="1" type="ORF">SAMN05421686_10392</name>
</gene>
<dbReference type="PROSITE" id="PS51257">
    <property type="entry name" value="PROKAR_LIPOPROTEIN"/>
    <property type="match status" value="1"/>
</dbReference>
<dbReference type="STRING" id="484498.SAMN05421686_10392"/>
<keyword evidence="2" id="KW-1185">Reference proteome</keyword>
<organism evidence="1 2">
    <name type="scientific">Thalassolituus maritimus</name>
    <dbReference type="NCBI Taxonomy" id="484498"/>
    <lineage>
        <taxon>Bacteria</taxon>
        <taxon>Pseudomonadati</taxon>
        <taxon>Pseudomonadota</taxon>
        <taxon>Gammaproteobacteria</taxon>
        <taxon>Oceanospirillales</taxon>
        <taxon>Oceanospirillaceae</taxon>
        <taxon>Thalassolituus</taxon>
    </lineage>
</organism>
<reference evidence="2" key="1">
    <citation type="submission" date="2017-01" db="EMBL/GenBank/DDBJ databases">
        <authorList>
            <person name="Varghese N."/>
            <person name="Submissions S."/>
        </authorList>
    </citation>
    <scope>NUCLEOTIDE SEQUENCE [LARGE SCALE GENOMIC DNA]</scope>
    <source>
        <strain evidence="2">DSM 24913</strain>
    </source>
</reference>
<dbReference type="AlphaFoldDB" id="A0A1N7KU03"/>
<evidence type="ECO:0000313" key="2">
    <source>
        <dbReference type="Proteomes" id="UP000185639"/>
    </source>
</evidence>
<name>A0A1N7KU03_9GAMM</name>
<dbReference type="OrthoDB" id="9790784at2"/>
<proteinExistence type="predicted"/>
<accession>A0A1N7KU03</accession>
<protein>
    <recommendedName>
        <fullName evidence="3">Carboxypeptidase regulatory-like domain-containing protein</fullName>
    </recommendedName>
</protein>